<comment type="caution">
    <text evidence="4">The sequence shown here is derived from an EMBL/GenBank/DDBJ whole genome shotgun (WGS) entry which is preliminary data.</text>
</comment>
<dbReference type="PROSITE" id="PS00329">
    <property type="entry name" value="HSP70_2"/>
    <property type="match status" value="1"/>
</dbReference>
<keyword evidence="2" id="KW-0547">Nucleotide-binding</keyword>
<keyword evidence="5" id="KW-1185">Reference proteome</keyword>
<evidence type="ECO:0000313" key="5">
    <source>
        <dbReference type="Proteomes" id="UP000218231"/>
    </source>
</evidence>
<dbReference type="FunFam" id="3.30.30.30:FF:000005">
    <property type="entry name" value="Heat shock protein ssb1"/>
    <property type="match status" value="1"/>
</dbReference>
<dbReference type="FunFam" id="3.30.420.40:FF:000545">
    <property type="entry name" value="Endoplasmic reticulum chaperone BiP"/>
    <property type="match status" value="1"/>
</dbReference>
<dbReference type="InterPro" id="IPR018181">
    <property type="entry name" value="Heat_shock_70_CS"/>
</dbReference>
<keyword evidence="3" id="KW-0067">ATP-binding</keyword>
<dbReference type="PANTHER" id="PTHR19375">
    <property type="entry name" value="HEAT SHOCK PROTEIN 70KDA"/>
    <property type="match status" value="1"/>
</dbReference>
<dbReference type="CDD" id="cd24028">
    <property type="entry name" value="ASKHA_NBD_HSP70_HSPA1-like"/>
    <property type="match status" value="1"/>
</dbReference>
<reference evidence="4 5" key="1">
    <citation type="journal article" date="2017" name="Curr. Biol.">
        <title>Genome architecture and evolution of a unichromosomal asexual nematode.</title>
        <authorList>
            <person name="Fradin H."/>
            <person name="Zegar C."/>
            <person name="Gutwein M."/>
            <person name="Lucas J."/>
            <person name="Kovtun M."/>
            <person name="Corcoran D."/>
            <person name="Baugh L.R."/>
            <person name="Kiontke K."/>
            <person name="Gunsalus K."/>
            <person name="Fitch D.H."/>
            <person name="Piano F."/>
        </authorList>
    </citation>
    <scope>NUCLEOTIDE SEQUENCE [LARGE SCALE GENOMIC DNA]</scope>
    <source>
        <strain evidence="4">PF1309</strain>
    </source>
</reference>
<dbReference type="PRINTS" id="PR00301">
    <property type="entry name" value="HEATSHOCK70"/>
</dbReference>
<dbReference type="GO" id="GO:0005524">
    <property type="term" value="F:ATP binding"/>
    <property type="evidence" value="ECO:0007669"/>
    <property type="project" value="UniProtKB-KW"/>
</dbReference>
<dbReference type="GO" id="GO:0006950">
    <property type="term" value="P:response to stress"/>
    <property type="evidence" value="ECO:0007669"/>
    <property type="project" value="UniProtKB-ARBA"/>
</dbReference>
<dbReference type="EMBL" id="LIAE01010209">
    <property type="protein sequence ID" value="PAV65391.1"/>
    <property type="molecule type" value="Genomic_DNA"/>
</dbReference>
<dbReference type="PROSITE" id="PS00297">
    <property type="entry name" value="HSP70_1"/>
    <property type="match status" value="1"/>
</dbReference>
<dbReference type="FunFam" id="3.90.640.10:FF:000003">
    <property type="entry name" value="Molecular chaperone DnaK"/>
    <property type="match status" value="1"/>
</dbReference>
<comment type="similarity">
    <text evidence="1">Belongs to the heat shock protein 70 family.</text>
</comment>
<dbReference type="AlphaFoldDB" id="A0A2A2JUL6"/>
<dbReference type="OrthoDB" id="5858940at2759"/>
<gene>
    <name evidence="4" type="ORF">WR25_19312</name>
</gene>
<dbReference type="PROSITE" id="PS01036">
    <property type="entry name" value="HSP70_3"/>
    <property type="match status" value="1"/>
</dbReference>
<dbReference type="Gene3D" id="3.90.640.10">
    <property type="entry name" value="Actin, Chain A, domain 4"/>
    <property type="match status" value="1"/>
</dbReference>
<proteinExistence type="inferred from homology"/>
<name>A0A2A2JUL6_9BILA</name>
<dbReference type="STRING" id="2018661.A0A2A2JUL6"/>
<dbReference type="Proteomes" id="UP000218231">
    <property type="component" value="Unassembled WGS sequence"/>
</dbReference>
<accession>A0A2A2JUL6</accession>
<evidence type="ECO:0000256" key="3">
    <source>
        <dbReference type="ARBA" id="ARBA00022840"/>
    </source>
</evidence>
<dbReference type="InterPro" id="IPR013126">
    <property type="entry name" value="Hsp_70_fam"/>
</dbReference>
<dbReference type="Gene3D" id="3.30.420.40">
    <property type="match status" value="3"/>
</dbReference>
<evidence type="ECO:0000256" key="2">
    <source>
        <dbReference type="ARBA" id="ARBA00022741"/>
    </source>
</evidence>
<dbReference type="Pfam" id="PF00012">
    <property type="entry name" value="HSP70"/>
    <property type="match status" value="1"/>
</dbReference>
<sequence>MATIGIDLGTTFSCVAIVGPQNEPEPIPNNFGNRITPSIVAYDPKNPSVLIGETAQNSAVMPTNVIYDAKRMIGRQFNDKSVQDDKKLWPFEHYLSKSIIGAVITVPAYFNHRQRAETMKAAELAGLKVLRLINEPTAAAIAYGQRDNLDGKTVLIYDLGGGTFDVSIVKGEAKSLQVISTAGHNHLGGQDFDQLIMKYVIEKYQEEKKKDFPTNKPKLMNRLRKACLESKHTLSHREQPAQIHIENVTEDEDFNCELSRKKLNELIGPMLKGSLDVVDAALKHAKLSERNIDYVLLIGGSTRIPMVQELLAVKFGKPKLRYRINPDEAVALGASLLADDLDKYPDIEDNVKIKKQEDRTNKGGAFQNDIAIASPPRERHNYTCNIRIIIRQQTRFSAIIFVILHYKRLERVEIERLMRNERNESQDQIWMKNRVCYPLII</sequence>
<dbReference type="SUPFAM" id="SSF53067">
    <property type="entry name" value="Actin-like ATPase domain"/>
    <property type="match status" value="2"/>
</dbReference>
<protein>
    <submittedName>
        <fullName evidence="4">Uncharacterized protein</fullName>
    </submittedName>
</protein>
<evidence type="ECO:0000256" key="1">
    <source>
        <dbReference type="ARBA" id="ARBA00007381"/>
    </source>
</evidence>
<dbReference type="InterPro" id="IPR043129">
    <property type="entry name" value="ATPase_NBD"/>
</dbReference>
<evidence type="ECO:0000313" key="4">
    <source>
        <dbReference type="EMBL" id="PAV65391.1"/>
    </source>
</evidence>
<dbReference type="GO" id="GO:0140662">
    <property type="term" value="F:ATP-dependent protein folding chaperone"/>
    <property type="evidence" value="ECO:0007669"/>
    <property type="project" value="InterPro"/>
</dbReference>
<organism evidence="4 5">
    <name type="scientific">Diploscapter pachys</name>
    <dbReference type="NCBI Taxonomy" id="2018661"/>
    <lineage>
        <taxon>Eukaryota</taxon>
        <taxon>Metazoa</taxon>
        <taxon>Ecdysozoa</taxon>
        <taxon>Nematoda</taxon>
        <taxon>Chromadorea</taxon>
        <taxon>Rhabditida</taxon>
        <taxon>Rhabditina</taxon>
        <taxon>Rhabditomorpha</taxon>
        <taxon>Rhabditoidea</taxon>
        <taxon>Rhabditidae</taxon>
        <taxon>Diploscapter</taxon>
    </lineage>
</organism>